<gene>
    <name evidence="2" type="ORF">DMC30DRAFT_446281</name>
</gene>
<dbReference type="Proteomes" id="UP000311382">
    <property type="component" value="Unassembled WGS sequence"/>
</dbReference>
<sequence length="341" mass="37721">CPPTSARPLLLLVAPSRASAYASHRAPPHSPSSSPRSSSSSRSSSPCASPSRPSTPPPPPPPPPPTPSSAPAPPCAPSSATRPSSSTAPPRAPSYRARGSTTEREGPGRGSREGTPRTEGVWLCVPVIVVQSRISLSSRDVKGTSADEGKQGRVGRQGERERQSVGKKRGREEVRVGRVQLEAAQVKRERNCTQERVEERRKEKRRRERLDGARRAHVHIKLRRRLLSSARLASSRLVITAPHVARRRDRDTQRERERERGREERKKGAHAVKARPSCPARTGRDKSSRQRCVVSSSFQSPPTRRERERGEAHLKREDSLREESPYPPSFASQGEARRERG</sequence>
<keyword evidence="3" id="KW-1185">Reference proteome</keyword>
<dbReference type="AlphaFoldDB" id="A0A5C5FWR3"/>
<comment type="caution">
    <text evidence="2">The sequence shown here is derived from an EMBL/GenBank/DDBJ whole genome shotgun (WGS) entry which is preliminary data.</text>
</comment>
<accession>A0A5C5FWR3</accession>
<feature type="region of interest" description="Disordered" evidence="1">
    <location>
        <begin position="18"/>
        <end position="122"/>
    </location>
</feature>
<evidence type="ECO:0000313" key="3">
    <source>
        <dbReference type="Proteomes" id="UP000311382"/>
    </source>
</evidence>
<name>A0A5C5FWR3_9BASI</name>
<feature type="region of interest" description="Disordered" evidence="1">
    <location>
        <begin position="243"/>
        <end position="341"/>
    </location>
</feature>
<evidence type="ECO:0000313" key="2">
    <source>
        <dbReference type="EMBL" id="TNY21323.1"/>
    </source>
</evidence>
<feature type="compositionally biased region" description="Basic and acidic residues" evidence="1">
    <location>
        <begin position="101"/>
        <end position="116"/>
    </location>
</feature>
<evidence type="ECO:0000256" key="1">
    <source>
        <dbReference type="SAM" id="MobiDB-lite"/>
    </source>
</evidence>
<feature type="region of interest" description="Disordered" evidence="1">
    <location>
        <begin position="137"/>
        <end position="173"/>
    </location>
</feature>
<feature type="compositionally biased region" description="Basic and acidic residues" evidence="1">
    <location>
        <begin position="248"/>
        <end position="266"/>
    </location>
</feature>
<dbReference type="EMBL" id="SOZI01000046">
    <property type="protein sequence ID" value="TNY21323.1"/>
    <property type="molecule type" value="Genomic_DNA"/>
</dbReference>
<proteinExistence type="predicted"/>
<feature type="non-terminal residue" evidence="2">
    <location>
        <position position="1"/>
    </location>
</feature>
<feature type="compositionally biased region" description="Low complexity" evidence="1">
    <location>
        <begin position="18"/>
        <end position="52"/>
    </location>
</feature>
<feature type="compositionally biased region" description="Basic and acidic residues" evidence="1">
    <location>
        <begin position="187"/>
        <end position="201"/>
    </location>
</feature>
<protein>
    <submittedName>
        <fullName evidence="2">Uncharacterized protein</fullName>
    </submittedName>
</protein>
<feature type="compositionally biased region" description="Polar residues" evidence="1">
    <location>
        <begin position="293"/>
        <end position="302"/>
    </location>
</feature>
<feature type="compositionally biased region" description="Basic and acidic residues" evidence="1">
    <location>
        <begin position="139"/>
        <end position="173"/>
    </location>
</feature>
<feature type="compositionally biased region" description="Basic and acidic residues" evidence="1">
    <location>
        <begin position="303"/>
        <end position="324"/>
    </location>
</feature>
<feature type="compositionally biased region" description="Pro residues" evidence="1">
    <location>
        <begin position="53"/>
        <end position="76"/>
    </location>
</feature>
<feature type="region of interest" description="Disordered" evidence="1">
    <location>
        <begin position="187"/>
        <end position="212"/>
    </location>
</feature>
<organism evidence="2 3">
    <name type="scientific">Rhodotorula diobovata</name>
    <dbReference type="NCBI Taxonomy" id="5288"/>
    <lineage>
        <taxon>Eukaryota</taxon>
        <taxon>Fungi</taxon>
        <taxon>Dikarya</taxon>
        <taxon>Basidiomycota</taxon>
        <taxon>Pucciniomycotina</taxon>
        <taxon>Microbotryomycetes</taxon>
        <taxon>Sporidiobolales</taxon>
        <taxon>Sporidiobolaceae</taxon>
        <taxon>Rhodotorula</taxon>
    </lineage>
</organism>
<feature type="compositionally biased region" description="Low complexity" evidence="1">
    <location>
        <begin position="77"/>
        <end position="98"/>
    </location>
</feature>
<reference evidence="2 3" key="1">
    <citation type="submission" date="2019-03" db="EMBL/GenBank/DDBJ databases">
        <title>Rhodosporidium diobovatum UCD-FST 08-225 genome sequencing, assembly, and annotation.</title>
        <authorList>
            <person name="Fakankun I.U."/>
            <person name="Fristensky B."/>
            <person name="Levin D.B."/>
        </authorList>
    </citation>
    <scope>NUCLEOTIDE SEQUENCE [LARGE SCALE GENOMIC DNA]</scope>
    <source>
        <strain evidence="2 3">UCD-FST 08-225</strain>
    </source>
</reference>